<proteinExistence type="inferred from homology"/>
<evidence type="ECO:0000256" key="3">
    <source>
        <dbReference type="ARBA" id="ARBA00010535"/>
    </source>
</evidence>
<comment type="function">
    <text evidence="1">Core subunit of the mitochondrial membrane respiratory chain NADH dehydrogenase (Complex I) that is believed to belong to the minimal assembly required for catalysis. Complex I functions in the transfer of electrons from NADH to the respiratory chain. The immediate electron acceptor for the enzyme is believed to be ubiquinone.</text>
</comment>
<dbReference type="GO" id="GO:0009060">
    <property type="term" value="P:aerobic respiration"/>
    <property type="evidence" value="ECO:0007669"/>
    <property type="project" value="TreeGrafter"/>
</dbReference>
<feature type="transmembrane region" description="Helical" evidence="14">
    <location>
        <begin position="143"/>
        <end position="164"/>
    </location>
</feature>
<keyword evidence="12" id="KW-0520">NAD</keyword>
<reference evidence="15" key="1">
    <citation type="submission" date="2023-10" db="EMBL/GenBank/DDBJ databases">
        <title>New taxonomic insights for Brazilian Syrbatus Reitter (Coleoptera: Staphylinidae: Pselaphinae), including three new species and their mitochondrial genomes.</title>
        <authorList>
            <person name="Asenjo A."/>
            <person name="Valois M."/>
            <person name="Zampaulo R."/>
            <person name="Molina M."/>
            <person name="Oliveira R.R.M."/>
            <person name="Oliveira G."/>
            <person name="Vasconcelos S."/>
        </authorList>
    </citation>
    <scope>NUCLEOTIDE SEQUENCE</scope>
</reference>
<dbReference type="PANTHER" id="PTHR11432:SF3">
    <property type="entry name" value="NADH-UBIQUINONE OXIDOREDUCTASE CHAIN 1"/>
    <property type="match status" value="1"/>
</dbReference>
<keyword evidence="9 13" id="KW-0830">Ubiquinone</keyword>
<evidence type="ECO:0000256" key="9">
    <source>
        <dbReference type="ARBA" id="ARBA00023075"/>
    </source>
</evidence>
<keyword evidence="7" id="KW-0999">Mitochondrion inner membrane</keyword>
<dbReference type="PROSITE" id="PS00668">
    <property type="entry name" value="COMPLEX1_ND1_2"/>
    <property type="match status" value="1"/>
</dbReference>
<evidence type="ECO:0000256" key="2">
    <source>
        <dbReference type="ARBA" id="ARBA00004448"/>
    </source>
</evidence>
<keyword evidence="8 14" id="KW-1133">Transmembrane helix</keyword>
<evidence type="ECO:0000256" key="11">
    <source>
        <dbReference type="ARBA" id="ARBA00023136"/>
    </source>
</evidence>
<protein>
    <recommendedName>
        <fullName evidence="4 13">NADH-ubiquinone oxidoreductase chain 1</fullName>
        <ecNumber evidence="13">7.1.1.2</ecNumber>
    </recommendedName>
</protein>
<evidence type="ECO:0000256" key="10">
    <source>
        <dbReference type="ARBA" id="ARBA00023128"/>
    </source>
</evidence>
<gene>
    <name evidence="15" type="primary">ND1</name>
</gene>
<feature type="transmembrane region" description="Helical" evidence="14">
    <location>
        <begin position="102"/>
        <end position="122"/>
    </location>
</feature>
<keyword evidence="5" id="KW-0813">Transport</keyword>
<sequence>MFMSIIILLIMIMISVGYIILFERKLLSIIQIRKGPNKVGFNGIVQPFSDVLKLIIKENMYLYISNYNIYYICPIMNLVMSMFMWMNFSMLSLMLDFEFSCFFFFCCSSLSVYSIMIAGWSSNSIYSMLGSIRMIAQLISYEVSLFMIMLSYFLMISNLSLLYFQKYQNYLWLIYLYFPLSLMLLILGLAETNRIPFDFAESESELVSGFNVEYSSGGFILIFMSEYMSIMYMGMFFSMIFMGGNFSQWSFMLKIILFLFMWIWIRGCFSRFRYDKLMNLAWKSFLLMSMNYLLFYLGLMMLMKINFI</sequence>
<dbReference type="EMBL" id="OR625199">
    <property type="protein sequence ID" value="XBP63046.1"/>
    <property type="molecule type" value="Genomic_DNA"/>
</dbReference>
<evidence type="ECO:0000256" key="12">
    <source>
        <dbReference type="RuleBase" id="RU000471"/>
    </source>
</evidence>
<feature type="transmembrane region" description="Helical" evidence="14">
    <location>
        <begin position="6"/>
        <end position="23"/>
    </location>
</feature>
<evidence type="ECO:0000256" key="13">
    <source>
        <dbReference type="RuleBase" id="RU000473"/>
    </source>
</evidence>
<geneLocation type="mitochondrion" evidence="15"/>
<evidence type="ECO:0000256" key="4">
    <source>
        <dbReference type="ARBA" id="ARBA00021009"/>
    </source>
</evidence>
<organism evidence="15">
    <name type="scientific">Syrbatus sp. 3 RRMO-2024a</name>
    <dbReference type="NCBI Taxonomy" id="3154169"/>
    <lineage>
        <taxon>Eukaryota</taxon>
        <taxon>Metazoa</taxon>
        <taxon>Ecdysozoa</taxon>
        <taxon>Arthropoda</taxon>
        <taxon>Hexapoda</taxon>
        <taxon>Insecta</taxon>
        <taxon>Pterygota</taxon>
        <taxon>Neoptera</taxon>
        <taxon>Endopterygota</taxon>
        <taxon>Coleoptera</taxon>
        <taxon>Polyphaga</taxon>
        <taxon>Staphyliniformia</taxon>
        <taxon>Staphylinidae</taxon>
        <taxon>Omaliinae group</taxon>
        <taxon>Pselaphinae</taxon>
        <taxon>Syrbatus</taxon>
    </lineage>
</organism>
<evidence type="ECO:0000256" key="14">
    <source>
        <dbReference type="SAM" id="Phobius"/>
    </source>
</evidence>
<dbReference type="HAMAP" id="MF_01350">
    <property type="entry name" value="NDH1_NuoH"/>
    <property type="match status" value="1"/>
</dbReference>
<keyword evidence="11 14" id="KW-0472">Membrane</keyword>
<comment type="catalytic activity">
    <reaction evidence="13">
        <text>a ubiquinone + NADH + 5 H(+)(in) = a ubiquinol + NAD(+) + 4 H(+)(out)</text>
        <dbReference type="Rhea" id="RHEA:29091"/>
        <dbReference type="Rhea" id="RHEA-COMP:9565"/>
        <dbReference type="Rhea" id="RHEA-COMP:9566"/>
        <dbReference type="ChEBI" id="CHEBI:15378"/>
        <dbReference type="ChEBI" id="CHEBI:16389"/>
        <dbReference type="ChEBI" id="CHEBI:17976"/>
        <dbReference type="ChEBI" id="CHEBI:57540"/>
        <dbReference type="ChEBI" id="CHEBI:57945"/>
        <dbReference type="EC" id="7.1.1.2"/>
    </reaction>
</comment>
<feature type="transmembrane region" description="Helical" evidence="14">
    <location>
        <begin position="285"/>
        <end position="305"/>
    </location>
</feature>
<evidence type="ECO:0000256" key="8">
    <source>
        <dbReference type="ARBA" id="ARBA00022989"/>
    </source>
</evidence>
<feature type="transmembrane region" description="Helical" evidence="14">
    <location>
        <begin position="219"/>
        <end position="240"/>
    </location>
</feature>
<comment type="subcellular location">
    <subcellularLocation>
        <location evidence="2 12">Mitochondrion inner membrane</location>
        <topology evidence="2 12">Multi-pass membrane protein</topology>
    </subcellularLocation>
</comment>
<dbReference type="GO" id="GO:0003954">
    <property type="term" value="F:NADH dehydrogenase activity"/>
    <property type="evidence" value="ECO:0007669"/>
    <property type="project" value="TreeGrafter"/>
</dbReference>
<dbReference type="InterPro" id="IPR001694">
    <property type="entry name" value="NADH_UbQ_OxRdtase_su1/FPO"/>
</dbReference>
<evidence type="ECO:0000256" key="6">
    <source>
        <dbReference type="ARBA" id="ARBA00022692"/>
    </source>
</evidence>
<keyword evidence="6 12" id="KW-0812">Transmembrane</keyword>
<evidence type="ECO:0000256" key="7">
    <source>
        <dbReference type="ARBA" id="ARBA00022792"/>
    </source>
</evidence>
<dbReference type="GO" id="GO:0008137">
    <property type="term" value="F:NADH dehydrogenase (ubiquinone) activity"/>
    <property type="evidence" value="ECO:0007669"/>
    <property type="project" value="UniProtKB-EC"/>
</dbReference>
<evidence type="ECO:0000256" key="5">
    <source>
        <dbReference type="ARBA" id="ARBA00022448"/>
    </source>
</evidence>
<feature type="transmembrane region" description="Helical" evidence="14">
    <location>
        <begin position="69"/>
        <end position="90"/>
    </location>
</feature>
<comment type="similarity">
    <text evidence="3 12">Belongs to the complex I subunit 1 family.</text>
</comment>
<feature type="transmembrane region" description="Helical" evidence="14">
    <location>
        <begin position="246"/>
        <end position="265"/>
    </location>
</feature>
<dbReference type="Pfam" id="PF00146">
    <property type="entry name" value="NADHdh"/>
    <property type="match status" value="1"/>
</dbReference>
<evidence type="ECO:0000313" key="15">
    <source>
        <dbReference type="EMBL" id="XBP63033.1"/>
    </source>
</evidence>
<dbReference type="EC" id="7.1.1.2" evidence="13"/>
<dbReference type="EMBL" id="OR625197">
    <property type="protein sequence ID" value="XBP63020.1"/>
    <property type="molecule type" value="Genomic_DNA"/>
</dbReference>
<dbReference type="AlphaFoldDB" id="A0AAU7LKQ8"/>
<keyword evidence="10 13" id="KW-0496">Mitochondrion</keyword>
<dbReference type="PANTHER" id="PTHR11432">
    <property type="entry name" value="NADH DEHYDROGENASE SUBUNIT 1"/>
    <property type="match status" value="1"/>
</dbReference>
<dbReference type="InterPro" id="IPR018086">
    <property type="entry name" value="NADH_UbQ_OxRdtase_su1_CS"/>
</dbReference>
<evidence type="ECO:0000256" key="1">
    <source>
        <dbReference type="ARBA" id="ARBA00003257"/>
    </source>
</evidence>
<dbReference type="GO" id="GO:0005743">
    <property type="term" value="C:mitochondrial inner membrane"/>
    <property type="evidence" value="ECO:0007669"/>
    <property type="project" value="UniProtKB-SubCell"/>
</dbReference>
<name>A0AAU7LKQ8_9COLE</name>
<dbReference type="EMBL" id="OR625198">
    <property type="protein sequence ID" value="XBP63033.1"/>
    <property type="molecule type" value="Genomic_DNA"/>
</dbReference>
<feature type="transmembrane region" description="Helical" evidence="14">
    <location>
        <begin position="170"/>
        <end position="190"/>
    </location>
</feature>
<accession>A0AAU7LKQ8</accession>